<gene>
    <name evidence="2" type="ORF">SAMN04489842_2992</name>
</gene>
<dbReference type="EMBL" id="FNLC01000003">
    <property type="protein sequence ID" value="SDR28133.1"/>
    <property type="molecule type" value="Genomic_DNA"/>
</dbReference>
<dbReference type="InterPro" id="IPR000639">
    <property type="entry name" value="Epox_hydrolase-like"/>
</dbReference>
<dbReference type="Proteomes" id="UP000198848">
    <property type="component" value="Unassembled WGS sequence"/>
</dbReference>
<dbReference type="PRINTS" id="PR00412">
    <property type="entry name" value="EPOXHYDRLASE"/>
</dbReference>
<dbReference type="SUPFAM" id="SSF53474">
    <property type="entry name" value="alpha/beta-Hydrolases"/>
    <property type="match status" value="1"/>
</dbReference>
<dbReference type="AlphaFoldDB" id="A0A1H1HRU5"/>
<accession>A0A1H1HRU5</accession>
<dbReference type="Pfam" id="PF00561">
    <property type="entry name" value="Abhydrolase_1"/>
    <property type="match status" value="1"/>
</dbReference>
<evidence type="ECO:0000313" key="3">
    <source>
        <dbReference type="Proteomes" id="UP000198848"/>
    </source>
</evidence>
<dbReference type="STRING" id="1095778.SAMN04489842_2992"/>
<sequence>MRDGSSSYHWGGQRYVSVRTGGPRMTGTGVTTVGNCRISYRRAGTSGPPVVLLHGAGIDDSTVSWRHAIDALAEQYRVYSIDWPEYGESTGAISHSIDTYVDVLDGFLETIPDEQVSLVGISMGGGAALGYALEHPGCVDRLALVSSYGLGGRLPNALPWKYLGQVPGVTEFGKVAASVTNESVRLVLDNLVADAADLPDPFVEDVREKLLEPGSIRAFKEFQHNELSYGGRVATNFVDDLESLSVPTLLVHGTQDPLVPVKWSTRAASRVPESKLALVEECGHWVPRERPQKCNEILTEWLPDHRCVPKPQYPKAEIPGLTRVSY</sequence>
<dbReference type="Gene3D" id="3.40.50.1820">
    <property type="entry name" value="alpha/beta hydrolase"/>
    <property type="match status" value="1"/>
</dbReference>
<organism evidence="2 3">
    <name type="scientific">Natronobacterium texcoconense</name>
    <dbReference type="NCBI Taxonomy" id="1095778"/>
    <lineage>
        <taxon>Archaea</taxon>
        <taxon>Methanobacteriati</taxon>
        <taxon>Methanobacteriota</taxon>
        <taxon>Stenosarchaea group</taxon>
        <taxon>Halobacteria</taxon>
        <taxon>Halobacteriales</taxon>
        <taxon>Natrialbaceae</taxon>
        <taxon>Natronobacterium</taxon>
    </lineage>
</organism>
<dbReference type="PRINTS" id="PR00111">
    <property type="entry name" value="ABHYDROLASE"/>
</dbReference>
<name>A0A1H1HRU5_NATTX</name>
<dbReference type="InterPro" id="IPR029058">
    <property type="entry name" value="AB_hydrolase_fold"/>
</dbReference>
<proteinExistence type="predicted"/>
<dbReference type="PANTHER" id="PTHR46438">
    <property type="entry name" value="ALPHA/BETA-HYDROLASES SUPERFAMILY PROTEIN"/>
    <property type="match status" value="1"/>
</dbReference>
<keyword evidence="3" id="KW-1185">Reference proteome</keyword>
<evidence type="ECO:0000259" key="1">
    <source>
        <dbReference type="Pfam" id="PF00561"/>
    </source>
</evidence>
<protein>
    <submittedName>
        <fullName evidence="2">Pimeloyl-ACP methyl ester carboxylesterase</fullName>
    </submittedName>
</protein>
<dbReference type="InterPro" id="IPR000073">
    <property type="entry name" value="AB_hydrolase_1"/>
</dbReference>
<dbReference type="GO" id="GO:0003824">
    <property type="term" value="F:catalytic activity"/>
    <property type="evidence" value="ECO:0007669"/>
    <property type="project" value="InterPro"/>
</dbReference>
<feature type="domain" description="AB hydrolase-1" evidence="1">
    <location>
        <begin position="48"/>
        <end position="287"/>
    </location>
</feature>
<evidence type="ECO:0000313" key="2">
    <source>
        <dbReference type="EMBL" id="SDR28133.1"/>
    </source>
</evidence>
<reference evidence="3" key="1">
    <citation type="submission" date="2016-10" db="EMBL/GenBank/DDBJ databases">
        <authorList>
            <person name="Varghese N."/>
            <person name="Submissions S."/>
        </authorList>
    </citation>
    <scope>NUCLEOTIDE SEQUENCE [LARGE SCALE GENOMIC DNA]</scope>
    <source>
        <strain evidence="3">DSM 24767</strain>
    </source>
</reference>